<dbReference type="FunFam" id="1.10.8.50:FF:000002">
    <property type="entry name" value="40S ribosomal protein S18"/>
    <property type="match status" value="1"/>
</dbReference>
<dbReference type="PANTHER" id="PTHR10871">
    <property type="entry name" value="30S RIBOSOMAL PROTEIN S13/40S RIBOSOMAL PROTEIN S18"/>
    <property type="match status" value="1"/>
</dbReference>
<dbReference type="InterPro" id="IPR018269">
    <property type="entry name" value="Ribosomal_uS13_CS"/>
</dbReference>
<dbReference type="GO" id="GO:0003735">
    <property type="term" value="F:structural constituent of ribosome"/>
    <property type="evidence" value="ECO:0007669"/>
    <property type="project" value="InterPro"/>
</dbReference>
<dbReference type="Gene3D" id="1.10.8.50">
    <property type="match status" value="1"/>
</dbReference>
<dbReference type="InterPro" id="IPR007282">
    <property type="entry name" value="NOT2/3/5_C"/>
</dbReference>
<organism evidence="5 6">
    <name type="scientific">Zingiber officinale</name>
    <name type="common">Ginger</name>
    <name type="synonym">Amomum zingiber</name>
    <dbReference type="NCBI Taxonomy" id="94328"/>
    <lineage>
        <taxon>Eukaryota</taxon>
        <taxon>Viridiplantae</taxon>
        <taxon>Streptophyta</taxon>
        <taxon>Embryophyta</taxon>
        <taxon>Tracheophyta</taxon>
        <taxon>Spermatophyta</taxon>
        <taxon>Magnoliopsida</taxon>
        <taxon>Liliopsida</taxon>
        <taxon>Zingiberales</taxon>
        <taxon>Zingiberaceae</taxon>
        <taxon>Zingiber</taxon>
    </lineage>
</organism>
<feature type="domain" description="NOT2/NOT3/NOT5 C-terminal" evidence="4">
    <location>
        <begin position="321"/>
        <end position="458"/>
    </location>
</feature>
<dbReference type="SUPFAM" id="SSF46946">
    <property type="entry name" value="S13-like H2TH domain"/>
    <property type="match status" value="1"/>
</dbReference>
<reference evidence="5 6" key="1">
    <citation type="submission" date="2020-08" db="EMBL/GenBank/DDBJ databases">
        <title>Plant Genome Project.</title>
        <authorList>
            <person name="Zhang R.-G."/>
        </authorList>
    </citation>
    <scope>NUCLEOTIDE SEQUENCE [LARGE SCALE GENOMIC DNA]</scope>
    <source>
        <tissue evidence="5">Rhizome</tissue>
    </source>
</reference>
<comment type="caution">
    <text evidence="5">The sequence shown here is derived from an EMBL/GenBank/DDBJ whole genome shotgun (WGS) entry which is preliminary data.</text>
</comment>
<dbReference type="AlphaFoldDB" id="A0A8J5LL25"/>
<evidence type="ECO:0000256" key="3">
    <source>
        <dbReference type="ARBA" id="ARBA00023274"/>
    </source>
</evidence>
<evidence type="ECO:0000256" key="1">
    <source>
        <dbReference type="ARBA" id="ARBA00008080"/>
    </source>
</evidence>
<evidence type="ECO:0000313" key="5">
    <source>
        <dbReference type="EMBL" id="KAG6529621.1"/>
    </source>
</evidence>
<dbReference type="Pfam" id="PF04153">
    <property type="entry name" value="NOT2_3_5_C"/>
    <property type="match status" value="1"/>
</dbReference>
<dbReference type="PROSITE" id="PS50159">
    <property type="entry name" value="RIBOSOMAL_S13_2"/>
    <property type="match status" value="1"/>
</dbReference>
<dbReference type="Gene3D" id="4.10.910.10">
    <property type="entry name" value="30s ribosomal protein s13, domain 2"/>
    <property type="match status" value="2"/>
</dbReference>
<keyword evidence="2" id="KW-0689">Ribosomal protein</keyword>
<comment type="similarity">
    <text evidence="1">Belongs to the universal ribosomal protein uS13 family.</text>
</comment>
<dbReference type="GO" id="GO:0015935">
    <property type="term" value="C:small ribosomal subunit"/>
    <property type="evidence" value="ECO:0007669"/>
    <property type="project" value="TreeGrafter"/>
</dbReference>
<proteinExistence type="inferred from homology"/>
<dbReference type="InterPro" id="IPR001892">
    <property type="entry name" value="Ribosomal_uS13"/>
</dbReference>
<dbReference type="GO" id="GO:0006355">
    <property type="term" value="P:regulation of DNA-templated transcription"/>
    <property type="evidence" value="ECO:0007669"/>
    <property type="project" value="InterPro"/>
</dbReference>
<dbReference type="InterPro" id="IPR038635">
    <property type="entry name" value="CCR4-NOT_su2/3/5_C_sf"/>
</dbReference>
<evidence type="ECO:0000256" key="2">
    <source>
        <dbReference type="ARBA" id="ARBA00022980"/>
    </source>
</evidence>
<dbReference type="GO" id="GO:0003723">
    <property type="term" value="F:RNA binding"/>
    <property type="evidence" value="ECO:0007669"/>
    <property type="project" value="InterPro"/>
</dbReference>
<evidence type="ECO:0000259" key="4">
    <source>
        <dbReference type="Pfam" id="PF04153"/>
    </source>
</evidence>
<sequence>MGGLPEMKMNSEVDLASAEDGYTLNLMESPTFATTSAKILNFGFLQSLVANEDFQHILRVLNTNVDGKQKIMFALTSIKGIGRRFANIVCKKADVDMNKRAGELSAAELENLMTVVANPRQFKIPDWFLNRKKDYKDGRYSQVVSNALDMKLRDDLERLKKISFAMFYQLMTFHHVKCSVLKHHLCRCRNHRGLRHYWGLRVRGQHTKTTGRRGKTVGVERIKRIWNKVLLPCGIEGIPTNFVNVSQFLGERNNSWMQSREITDMKGASAISVIEVNQLPTEIDPSHAQPLQPGDTALNSGLTQSQIYNLQLLEAAYHKLPHPRDSEFSCPRSYVPRLPVVTPASYPQTKATIVDDPDFWKQLSLFPYNTEVMFFAFYFQQILMCCTYKQKTYQQYLAARELKRQQWRYHIESNLWFRQLNQSGIVNNNFERGNYEFFDFNIANDNSRTGWWRRNATDLPFDFEHGFLEDDEPVP</sequence>
<keyword evidence="3" id="KW-0687">Ribonucleoprotein</keyword>
<dbReference type="EMBL" id="JACMSC010000003">
    <property type="protein sequence ID" value="KAG6529621.1"/>
    <property type="molecule type" value="Genomic_DNA"/>
</dbReference>
<gene>
    <name evidence="5" type="ORF">ZIOFF_011833</name>
</gene>
<name>A0A8J5LL25_ZINOF</name>
<dbReference type="PANTHER" id="PTHR10871:SF3">
    <property type="entry name" value="SMALL RIBOSOMAL SUBUNIT PROTEIN US13"/>
    <property type="match status" value="1"/>
</dbReference>
<accession>A0A8J5LL25</accession>
<dbReference type="Pfam" id="PF00416">
    <property type="entry name" value="Ribosomal_S13"/>
    <property type="match status" value="2"/>
</dbReference>
<dbReference type="GO" id="GO:0006412">
    <property type="term" value="P:translation"/>
    <property type="evidence" value="ECO:0007669"/>
    <property type="project" value="InterPro"/>
</dbReference>
<dbReference type="InterPro" id="IPR027437">
    <property type="entry name" value="Rbsml_uS13_C"/>
</dbReference>
<keyword evidence="6" id="KW-1185">Reference proteome</keyword>
<protein>
    <recommendedName>
        <fullName evidence="4">NOT2/NOT3/NOT5 C-terminal domain-containing protein</fullName>
    </recommendedName>
</protein>
<evidence type="ECO:0000313" key="6">
    <source>
        <dbReference type="Proteomes" id="UP000734854"/>
    </source>
</evidence>
<dbReference type="Gene3D" id="2.30.30.1020">
    <property type="entry name" value="CCR4-NOT complex subunit 2/3/5, C-terminal domain"/>
    <property type="match status" value="1"/>
</dbReference>
<dbReference type="GO" id="GO:0005829">
    <property type="term" value="C:cytosol"/>
    <property type="evidence" value="ECO:0007669"/>
    <property type="project" value="TreeGrafter"/>
</dbReference>
<dbReference type="InterPro" id="IPR010979">
    <property type="entry name" value="Ribosomal_uS13-like_H2TH"/>
</dbReference>
<dbReference type="PROSITE" id="PS00646">
    <property type="entry name" value="RIBOSOMAL_S13_1"/>
    <property type="match status" value="1"/>
</dbReference>
<dbReference type="Proteomes" id="UP000734854">
    <property type="component" value="Unassembled WGS sequence"/>
</dbReference>